<evidence type="ECO:0000256" key="5">
    <source>
        <dbReference type="ARBA" id="ARBA00022692"/>
    </source>
</evidence>
<dbReference type="EMBL" id="CAJFCI010000072">
    <property type="protein sequence ID" value="CAD5109276.1"/>
    <property type="molecule type" value="Genomic_DNA"/>
</dbReference>
<comment type="caution">
    <text evidence="9">The sequence shown here is derived from an EMBL/GenBank/DDBJ whole genome shotgun (WGS) entry which is preliminary data.</text>
</comment>
<evidence type="ECO:0000256" key="3">
    <source>
        <dbReference type="ARBA" id="ARBA00022448"/>
    </source>
</evidence>
<dbReference type="GO" id="GO:1990281">
    <property type="term" value="C:efflux pump complex"/>
    <property type="evidence" value="ECO:0007669"/>
    <property type="project" value="TreeGrafter"/>
</dbReference>
<accession>A0A7U7EQL0</accession>
<dbReference type="AlphaFoldDB" id="A0A7U7EQL0"/>
<evidence type="ECO:0000313" key="10">
    <source>
        <dbReference type="Proteomes" id="UP000583387"/>
    </source>
</evidence>
<evidence type="ECO:0008006" key="11">
    <source>
        <dbReference type="Google" id="ProtNLM"/>
    </source>
</evidence>
<evidence type="ECO:0000256" key="7">
    <source>
        <dbReference type="ARBA" id="ARBA00023237"/>
    </source>
</evidence>
<keyword evidence="8" id="KW-0175">Coiled coil</keyword>
<keyword evidence="10" id="KW-1185">Reference proteome</keyword>
<dbReference type="PANTHER" id="PTHR30026">
    <property type="entry name" value="OUTER MEMBRANE PROTEIN TOLC"/>
    <property type="match status" value="1"/>
</dbReference>
<evidence type="ECO:0000256" key="4">
    <source>
        <dbReference type="ARBA" id="ARBA00022452"/>
    </source>
</evidence>
<protein>
    <recommendedName>
        <fullName evidence="11">Type I secretion protein TolC</fullName>
    </recommendedName>
</protein>
<dbReference type="GO" id="GO:0009279">
    <property type="term" value="C:cell outer membrane"/>
    <property type="evidence" value="ECO:0007669"/>
    <property type="project" value="UniProtKB-SubCell"/>
</dbReference>
<dbReference type="Gene3D" id="1.20.1600.10">
    <property type="entry name" value="Outer membrane efflux proteins (OEP)"/>
    <property type="match status" value="1"/>
</dbReference>
<dbReference type="SUPFAM" id="SSF56954">
    <property type="entry name" value="Outer membrane efflux proteins (OEP)"/>
    <property type="match status" value="1"/>
</dbReference>
<evidence type="ECO:0000256" key="1">
    <source>
        <dbReference type="ARBA" id="ARBA00004442"/>
    </source>
</evidence>
<reference evidence="9 10" key="1">
    <citation type="submission" date="2020-08" db="EMBL/GenBank/DDBJ databases">
        <authorList>
            <person name="Criscuolo A."/>
        </authorList>
    </citation>
    <scope>NUCLEOTIDE SEQUENCE [LARGE SCALE GENOMIC DNA]</scope>
    <source>
        <strain evidence="9">CIP111764</strain>
    </source>
</reference>
<evidence type="ECO:0000256" key="2">
    <source>
        <dbReference type="ARBA" id="ARBA00007613"/>
    </source>
</evidence>
<dbReference type="InterPro" id="IPR010130">
    <property type="entry name" value="T1SS_OMP_TolC"/>
</dbReference>
<dbReference type="GO" id="GO:0015562">
    <property type="term" value="F:efflux transmembrane transporter activity"/>
    <property type="evidence" value="ECO:0007669"/>
    <property type="project" value="InterPro"/>
</dbReference>
<keyword evidence="3" id="KW-0813">Transport</keyword>
<evidence type="ECO:0000313" key="9">
    <source>
        <dbReference type="EMBL" id="CAD5109276.1"/>
    </source>
</evidence>
<comment type="similarity">
    <text evidence="2">Belongs to the outer membrane factor (OMF) (TC 1.B.17) family.</text>
</comment>
<keyword evidence="6" id="KW-0472">Membrane</keyword>
<dbReference type="InterPro" id="IPR051906">
    <property type="entry name" value="TolC-like"/>
</dbReference>
<comment type="subcellular location">
    <subcellularLocation>
        <location evidence="1">Cell outer membrane</location>
    </subcellularLocation>
</comment>
<dbReference type="Pfam" id="PF02321">
    <property type="entry name" value="OEP"/>
    <property type="match status" value="2"/>
</dbReference>
<gene>
    <name evidence="9" type="ORF">PSEWESI4_03572</name>
</gene>
<keyword evidence="7" id="KW-0998">Cell outer membrane</keyword>
<dbReference type="PANTHER" id="PTHR30026:SF22">
    <property type="entry name" value="OUTER MEMBRANE EFFLUX PROTEIN"/>
    <property type="match status" value="1"/>
</dbReference>
<keyword evidence="5" id="KW-0812">Transmembrane</keyword>
<name>A0A7U7EQL0_9GAMM</name>
<sequence>MFRMWSLYMKRNAMQCGVFWGAVALAGGWDVHADEAGISSLSYYADVFDGAGMDAGNYLASVHREPASRSLAGQGGNTSSSVGLFDIVSMAVGSHPSIESSIGNVLRQEGLVDVARSGYYPQLSAGFNSGRLSSHGTSQVATLSLSQMLYDFGKVRGRVGQAEGLARKQKALVLSQVDSVALQAAEAAIMVHRYQVLQVIAKEQIAAVRKVHEMAESRAGSGLASQSDPVQARTRVDSARANLFEIETSLSEWRERLRLLTNGPSEQWVAPIPENLEFVAKLDVPVDYNALPEVIAANSEWQAAQSELESAKAQRYPTFAVEASSNQALSGVNPNNGEDQGSFNTIMLTGSSFLYQGGAISAQIRAANAGMAAAESLMAEAKLNAEERIAKAREQIRGAKKRLAVLVQRQKSMLETRELYKEQYTLGSRSVLDLLNAEQEVYLATADKEDSRHSLWMGVVNYIAASGRSREAYALNGKTIHGVEVQR</sequence>
<feature type="coiled-coil region" evidence="8">
    <location>
        <begin position="382"/>
        <end position="409"/>
    </location>
</feature>
<dbReference type="NCBIfam" id="TIGR01844">
    <property type="entry name" value="type_I_sec_TolC"/>
    <property type="match status" value="1"/>
</dbReference>
<dbReference type="GO" id="GO:0015288">
    <property type="term" value="F:porin activity"/>
    <property type="evidence" value="ECO:0007669"/>
    <property type="project" value="TreeGrafter"/>
</dbReference>
<keyword evidence="4" id="KW-1134">Transmembrane beta strand</keyword>
<proteinExistence type="inferred from homology"/>
<organism evidence="9 10">
    <name type="scientific">Zestomonas carbonaria</name>
    <dbReference type="NCBI Taxonomy" id="2762745"/>
    <lineage>
        <taxon>Bacteria</taxon>
        <taxon>Pseudomonadati</taxon>
        <taxon>Pseudomonadota</taxon>
        <taxon>Gammaproteobacteria</taxon>
        <taxon>Pseudomonadales</taxon>
        <taxon>Pseudomonadaceae</taxon>
        <taxon>Zestomonas</taxon>
    </lineage>
</organism>
<dbReference type="Proteomes" id="UP000583387">
    <property type="component" value="Unassembled WGS sequence"/>
</dbReference>
<evidence type="ECO:0000256" key="6">
    <source>
        <dbReference type="ARBA" id="ARBA00023136"/>
    </source>
</evidence>
<evidence type="ECO:0000256" key="8">
    <source>
        <dbReference type="SAM" id="Coils"/>
    </source>
</evidence>
<dbReference type="InterPro" id="IPR003423">
    <property type="entry name" value="OMP_efflux"/>
</dbReference>